<proteinExistence type="predicted"/>
<feature type="region of interest" description="Disordered" evidence="5">
    <location>
        <begin position="196"/>
        <end position="216"/>
    </location>
</feature>
<dbReference type="InterPro" id="IPR036093">
    <property type="entry name" value="NAC_dom_sf"/>
</dbReference>
<keyword evidence="3" id="KW-0804">Transcription</keyword>
<sequence length="369" mass="42642">MMENMNSYCQVPPGFRFHPTDEELVDYYLRKKVNSKKIELDVIKDVDLYKIEPWDLQEICRIGREEENEWYFFSHKDKKYPTGTRTNRATTAGFWKATGRDKAIYSKHDLIGMRKTLVFYKGRAPNGQKSDWIMHEYRLETDENAAPQEEGWVVCRVFKKRVTTMRKLISSDHHHHHNDDSSCWYDDQEFMMMESPPKQNQQQQSSVLLHHHHHHQSNLMQQLPPYPLIKKELLHPSSSSSSYPFLQLPLLESPKLLLHQQQQSASAAASSNTINNEFMAPPIIGGGGGEFLNNEQQEMGVLDWRVLDKFVASQLSQDHHHDGSCNSSHDIIVQDHHLTQEIVMVPTTQNGAAASPSNTLITSPIDLWK</sequence>
<feature type="compositionally biased region" description="Low complexity" evidence="5">
    <location>
        <begin position="199"/>
        <end position="208"/>
    </location>
</feature>
<reference evidence="7 8" key="1">
    <citation type="journal article" date="2023" name="Plants (Basel)">
        <title>Bridging the Gap: Combining Genomics and Transcriptomics Approaches to Understand Stylosanthes scabra, an Orphan Legume from the Brazilian Caatinga.</title>
        <authorList>
            <person name="Ferreira-Neto J.R.C."/>
            <person name="da Silva M.D."/>
            <person name="Binneck E."/>
            <person name="de Melo N.F."/>
            <person name="da Silva R.H."/>
            <person name="de Melo A.L.T.M."/>
            <person name="Pandolfi V."/>
            <person name="Bustamante F.O."/>
            <person name="Brasileiro-Vidal A.C."/>
            <person name="Benko-Iseppon A.M."/>
        </authorList>
    </citation>
    <scope>NUCLEOTIDE SEQUENCE [LARGE SCALE GENOMIC DNA]</scope>
    <source>
        <tissue evidence="7">Leaves</tissue>
    </source>
</reference>
<protein>
    <recommendedName>
        <fullName evidence="6">NAC domain-containing protein</fullName>
    </recommendedName>
</protein>
<gene>
    <name evidence="7" type="ORF">PIB30_001181</name>
</gene>
<dbReference type="Proteomes" id="UP001341840">
    <property type="component" value="Unassembled WGS sequence"/>
</dbReference>
<evidence type="ECO:0000256" key="2">
    <source>
        <dbReference type="ARBA" id="ARBA00023125"/>
    </source>
</evidence>
<keyword evidence="8" id="KW-1185">Reference proteome</keyword>
<dbReference type="PANTHER" id="PTHR31744:SF230">
    <property type="entry name" value="NAC DOMAIN-CONTAINING PROTEIN"/>
    <property type="match status" value="1"/>
</dbReference>
<accession>A0ABU6V1S2</accession>
<evidence type="ECO:0000256" key="5">
    <source>
        <dbReference type="SAM" id="MobiDB-lite"/>
    </source>
</evidence>
<dbReference type="Gene3D" id="2.170.150.80">
    <property type="entry name" value="NAC domain"/>
    <property type="match status" value="1"/>
</dbReference>
<keyword evidence="2" id="KW-0238">DNA-binding</keyword>
<dbReference type="PANTHER" id="PTHR31744">
    <property type="entry name" value="PROTEIN CUP-SHAPED COTYLEDON 2-RELATED"/>
    <property type="match status" value="1"/>
</dbReference>
<evidence type="ECO:0000259" key="6">
    <source>
        <dbReference type="PROSITE" id="PS51005"/>
    </source>
</evidence>
<evidence type="ECO:0000256" key="3">
    <source>
        <dbReference type="ARBA" id="ARBA00023163"/>
    </source>
</evidence>
<evidence type="ECO:0000256" key="1">
    <source>
        <dbReference type="ARBA" id="ARBA00023015"/>
    </source>
</evidence>
<keyword evidence="4" id="KW-0539">Nucleus</keyword>
<organism evidence="7 8">
    <name type="scientific">Stylosanthes scabra</name>
    <dbReference type="NCBI Taxonomy" id="79078"/>
    <lineage>
        <taxon>Eukaryota</taxon>
        <taxon>Viridiplantae</taxon>
        <taxon>Streptophyta</taxon>
        <taxon>Embryophyta</taxon>
        <taxon>Tracheophyta</taxon>
        <taxon>Spermatophyta</taxon>
        <taxon>Magnoliopsida</taxon>
        <taxon>eudicotyledons</taxon>
        <taxon>Gunneridae</taxon>
        <taxon>Pentapetalae</taxon>
        <taxon>rosids</taxon>
        <taxon>fabids</taxon>
        <taxon>Fabales</taxon>
        <taxon>Fabaceae</taxon>
        <taxon>Papilionoideae</taxon>
        <taxon>50 kb inversion clade</taxon>
        <taxon>dalbergioids sensu lato</taxon>
        <taxon>Dalbergieae</taxon>
        <taxon>Pterocarpus clade</taxon>
        <taxon>Stylosanthes</taxon>
    </lineage>
</organism>
<evidence type="ECO:0000313" key="7">
    <source>
        <dbReference type="EMBL" id="MED6167284.1"/>
    </source>
</evidence>
<name>A0ABU6V1S2_9FABA</name>
<dbReference type="Pfam" id="PF02365">
    <property type="entry name" value="NAM"/>
    <property type="match status" value="1"/>
</dbReference>
<dbReference type="EMBL" id="JASCZI010151037">
    <property type="protein sequence ID" value="MED6167284.1"/>
    <property type="molecule type" value="Genomic_DNA"/>
</dbReference>
<comment type="caution">
    <text evidence="7">The sequence shown here is derived from an EMBL/GenBank/DDBJ whole genome shotgun (WGS) entry which is preliminary data.</text>
</comment>
<feature type="domain" description="NAC" evidence="6">
    <location>
        <begin position="11"/>
        <end position="160"/>
    </location>
</feature>
<dbReference type="PROSITE" id="PS51005">
    <property type="entry name" value="NAC"/>
    <property type="match status" value="1"/>
</dbReference>
<evidence type="ECO:0000313" key="8">
    <source>
        <dbReference type="Proteomes" id="UP001341840"/>
    </source>
</evidence>
<evidence type="ECO:0000256" key="4">
    <source>
        <dbReference type="ARBA" id="ARBA00023242"/>
    </source>
</evidence>
<keyword evidence="1" id="KW-0805">Transcription regulation</keyword>
<dbReference type="SUPFAM" id="SSF101941">
    <property type="entry name" value="NAC domain"/>
    <property type="match status" value="1"/>
</dbReference>
<dbReference type="InterPro" id="IPR003441">
    <property type="entry name" value="NAC-dom"/>
</dbReference>